<protein>
    <submittedName>
        <fullName evidence="2">Uncharacterized protein</fullName>
    </submittedName>
</protein>
<reference evidence="2 3" key="1">
    <citation type="submission" date="2017-05" db="EMBL/GenBank/DDBJ databases">
        <authorList>
            <person name="Varghese N."/>
            <person name="Submissions S."/>
        </authorList>
    </citation>
    <scope>NUCLEOTIDE SEQUENCE [LARGE SCALE GENOMIC DNA]</scope>
    <source>
        <strain evidence="2 3">DSM 25457</strain>
    </source>
</reference>
<feature type="compositionally biased region" description="Basic and acidic residues" evidence="1">
    <location>
        <begin position="7"/>
        <end position="20"/>
    </location>
</feature>
<dbReference type="EMBL" id="FXUG01000001">
    <property type="protein sequence ID" value="SMP41621.1"/>
    <property type="molecule type" value="Genomic_DNA"/>
</dbReference>
<evidence type="ECO:0000256" key="1">
    <source>
        <dbReference type="SAM" id="MobiDB-lite"/>
    </source>
</evidence>
<dbReference type="Proteomes" id="UP001158067">
    <property type="component" value="Unassembled WGS sequence"/>
</dbReference>
<evidence type="ECO:0000313" key="3">
    <source>
        <dbReference type="Proteomes" id="UP001158067"/>
    </source>
</evidence>
<organism evidence="2 3">
    <name type="scientific">Neorhodopirellula lusitana</name>
    <dbReference type="NCBI Taxonomy" id="445327"/>
    <lineage>
        <taxon>Bacteria</taxon>
        <taxon>Pseudomonadati</taxon>
        <taxon>Planctomycetota</taxon>
        <taxon>Planctomycetia</taxon>
        <taxon>Pirellulales</taxon>
        <taxon>Pirellulaceae</taxon>
        <taxon>Neorhodopirellula</taxon>
    </lineage>
</organism>
<dbReference type="RefSeq" id="WP_283430840.1">
    <property type="nucleotide sequence ID" value="NZ_FXUG01000001.1"/>
</dbReference>
<evidence type="ECO:0000313" key="2">
    <source>
        <dbReference type="EMBL" id="SMP41621.1"/>
    </source>
</evidence>
<keyword evidence="3" id="KW-1185">Reference proteome</keyword>
<proteinExistence type="predicted"/>
<feature type="region of interest" description="Disordered" evidence="1">
    <location>
        <begin position="1"/>
        <end position="20"/>
    </location>
</feature>
<accession>A0ABY1PS94</accession>
<sequence>MSNCRPDNTRRRPGKPSDKLEVMSLFDYGATAQATRAEAHEAAKPKQADRTARAEEILLSRGATGCTRHELADLMGLPLQSICSPALRLLRDGLTVEPGIRRPTPSGGTAAVMVHVEHANECVA</sequence>
<comment type="caution">
    <text evidence="2">The sequence shown here is derived from an EMBL/GenBank/DDBJ whole genome shotgun (WGS) entry which is preliminary data.</text>
</comment>
<name>A0ABY1PS94_9BACT</name>
<gene>
    <name evidence="2" type="ORF">SAMN06265222_101628</name>
</gene>